<feature type="compositionally biased region" description="Polar residues" evidence="1">
    <location>
        <begin position="69"/>
        <end position="88"/>
    </location>
</feature>
<dbReference type="Proteomes" id="UP000053660">
    <property type="component" value="Unassembled WGS sequence"/>
</dbReference>
<name>A0A0B1RXF6_OESDE</name>
<protein>
    <submittedName>
        <fullName evidence="2">Uncharacterized protein</fullName>
    </submittedName>
</protein>
<organism evidence="2 3">
    <name type="scientific">Oesophagostomum dentatum</name>
    <name type="common">Nodular worm</name>
    <dbReference type="NCBI Taxonomy" id="61180"/>
    <lineage>
        <taxon>Eukaryota</taxon>
        <taxon>Metazoa</taxon>
        <taxon>Ecdysozoa</taxon>
        <taxon>Nematoda</taxon>
        <taxon>Chromadorea</taxon>
        <taxon>Rhabditida</taxon>
        <taxon>Rhabditina</taxon>
        <taxon>Rhabditomorpha</taxon>
        <taxon>Strongyloidea</taxon>
        <taxon>Strongylidae</taxon>
        <taxon>Oesophagostomum</taxon>
    </lineage>
</organism>
<keyword evidence="3" id="KW-1185">Reference proteome</keyword>
<evidence type="ECO:0000313" key="2">
    <source>
        <dbReference type="EMBL" id="KHJ75897.1"/>
    </source>
</evidence>
<dbReference type="EMBL" id="KN612294">
    <property type="protein sequence ID" value="KHJ75897.1"/>
    <property type="molecule type" value="Genomic_DNA"/>
</dbReference>
<proteinExistence type="predicted"/>
<evidence type="ECO:0000256" key="1">
    <source>
        <dbReference type="SAM" id="MobiDB-lite"/>
    </source>
</evidence>
<feature type="region of interest" description="Disordered" evidence="1">
    <location>
        <begin position="59"/>
        <end position="101"/>
    </location>
</feature>
<sequence length="101" mass="11577">MVLDPEQIMKELEQYDVQDSRGATFDPDVYDSVLEEFSRFVRDGRGSGQQDENFVKYDANQNVPPPVKIQQQYGTKATNSRDVTQRGQQTKERGSLLSIFN</sequence>
<evidence type="ECO:0000313" key="3">
    <source>
        <dbReference type="Proteomes" id="UP000053660"/>
    </source>
</evidence>
<accession>A0A0B1RXF6</accession>
<dbReference type="AlphaFoldDB" id="A0A0B1RXF6"/>
<reference evidence="2 3" key="1">
    <citation type="submission" date="2014-03" db="EMBL/GenBank/DDBJ databases">
        <title>Draft genome of the hookworm Oesophagostomum dentatum.</title>
        <authorList>
            <person name="Mitreva M."/>
        </authorList>
    </citation>
    <scope>NUCLEOTIDE SEQUENCE [LARGE SCALE GENOMIC DNA]</scope>
    <source>
        <strain evidence="2 3">OD-Hann</strain>
    </source>
</reference>
<gene>
    <name evidence="2" type="ORF">OESDEN_24485</name>
</gene>
<dbReference type="OrthoDB" id="5873334at2759"/>